<evidence type="ECO:0000256" key="1">
    <source>
        <dbReference type="ARBA" id="ARBA00039658"/>
    </source>
</evidence>
<dbReference type="FunFam" id="1.10.340.70:FF:000001">
    <property type="entry name" value="Retrovirus-related Pol polyprotein from transposon gypsy-like Protein"/>
    <property type="match status" value="1"/>
</dbReference>
<protein>
    <recommendedName>
        <fullName evidence="1">Gypsy retrotransposon integrase-like protein 1</fullName>
    </recommendedName>
</protein>
<evidence type="ECO:0000313" key="4">
    <source>
        <dbReference type="Ensembl" id="ENSONIP00000060806.1"/>
    </source>
</evidence>
<name>A0A669DQQ7_ORENI</name>
<dbReference type="Pfam" id="PF17921">
    <property type="entry name" value="Integrase_H2C2"/>
    <property type="match status" value="1"/>
</dbReference>
<dbReference type="PROSITE" id="PS50994">
    <property type="entry name" value="INTEGRASE"/>
    <property type="match status" value="1"/>
</dbReference>
<dbReference type="GO" id="GO:0015074">
    <property type="term" value="P:DNA integration"/>
    <property type="evidence" value="ECO:0007669"/>
    <property type="project" value="InterPro"/>
</dbReference>
<dbReference type="InterPro" id="IPR041588">
    <property type="entry name" value="Integrase_H2C2"/>
</dbReference>
<feature type="domain" description="Integrase catalytic" evidence="3">
    <location>
        <begin position="175"/>
        <end position="333"/>
    </location>
</feature>
<evidence type="ECO:0000259" key="3">
    <source>
        <dbReference type="PROSITE" id="PS50994"/>
    </source>
</evidence>
<dbReference type="PANTHER" id="PTHR37984:SF15">
    <property type="entry name" value="INTEGRASE CATALYTIC DOMAIN-CONTAINING PROTEIN"/>
    <property type="match status" value="1"/>
</dbReference>
<organism evidence="4 5">
    <name type="scientific">Oreochromis niloticus</name>
    <name type="common">Nile tilapia</name>
    <name type="synonym">Tilapia nilotica</name>
    <dbReference type="NCBI Taxonomy" id="8128"/>
    <lineage>
        <taxon>Eukaryota</taxon>
        <taxon>Metazoa</taxon>
        <taxon>Chordata</taxon>
        <taxon>Craniata</taxon>
        <taxon>Vertebrata</taxon>
        <taxon>Euteleostomi</taxon>
        <taxon>Actinopterygii</taxon>
        <taxon>Neopterygii</taxon>
        <taxon>Teleostei</taxon>
        <taxon>Neoteleostei</taxon>
        <taxon>Acanthomorphata</taxon>
        <taxon>Ovalentaria</taxon>
        <taxon>Cichlomorphae</taxon>
        <taxon>Cichliformes</taxon>
        <taxon>Cichlidae</taxon>
        <taxon>African cichlids</taxon>
        <taxon>Pseudocrenilabrinae</taxon>
        <taxon>Oreochromini</taxon>
        <taxon>Oreochromis</taxon>
    </lineage>
</organism>
<accession>A0A669DQQ7</accession>
<reference evidence="4" key="1">
    <citation type="submission" date="2025-08" db="UniProtKB">
        <authorList>
            <consortium name="Ensembl"/>
        </authorList>
    </citation>
    <scope>IDENTIFICATION</scope>
</reference>
<dbReference type="InterPro" id="IPR036397">
    <property type="entry name" value="RNaseH_sf"/>
</dbReference>
<dbReference type="Gene3D" id="3.30.420.10">
    <property type="entry name" value="Ribonuclease H-like superfamily/Ribonuclease H"/>
    <property type="match status" value="1"/>
</dbReference>
<dbReference type="PANTHER" id="PTHR37984">
    <property type="entry name" value="PROTEIN CBG26694"/>
    <property type="match status" value="1"/>
</dbReference>
<reference evidence="4" key="2">
    <citation type="submission" date="2025-09" db="UniProtKB">
        <authorList>
            <consortium name="Ensembl"/>
        </authorList>
    </citation>
    <scope>IDENTIFICATION</scope>
</reference>
<dbReference type="FunFam" id="3.30.420.10:FF:000032">
    <property type="entry name" value="Retrovirus-related Pol polyprotein from transposon 297-like Protein"/>
    <property type="match status" value="1"/>
</dbReference>
<dbReference type="AlphaFoldDB" id="A0A669DQQ7"/>
<dbReference type="InterPro" id="IPR012337">
    <property type="entry name" value="RNaseH-like_sf"/>
</dbReference>
<dbReference type="GeneTree" id="ENSGT01000000214408"/>
<evidence type="ECO:0000256" key="2">
    <source>
        <dbReference type="SAM" id="MobiDB-lite"/>
    </source>
</evidence>
<dbReference type="InterPro" id="IPR001584">
    <property type="entry name" value="Integrase_cat-core"/>
</dbReference>
<dbReference type="OMA" id="EVNDICT"/>
<proteinExistence type="predicted"/>
<sequence length="553" mass="62951">MESDGPLSNDIGVQCEMIPSVQAEISVLPGCSFSDLCRLQKQDPVIGPFLKYWEVARLPDSKERDGLGKGSRELVRQWGRMKQRESVLYRCTHTPDGGREVDQLVLPQCLQSRVLRLLHDEHGHQGVERTLQLVRSRYYWPHMYVDIERWCRDCERCVLSKAVVPKIKTFMGSISASRPHEILAIDFTVLEPSTDGKENILVMTDIFSKYTQTVPTKDQRASTVAEALVKHWFHLFGPPSRIHSDQGQNFESALVQQLCKIYKIEKSRTTPYHPQGNGQCERFNRTLHDLLRALPPEQKRRWPRHLSQVTYAYNTTVHQSTGMTPYYLMFGREPRLPVDFWLGAGSEIDEDVTLEEWVQEHQKSLAAAYDVVQQRVEKRRVQRDLNSSKCASPDLEQGDLVYMRNHSVRGRNKIQDFWDPTPFQVVRPPPGHGVVYSVAPAGHTGPLRQVHRTELRNIPIRELDRDQDSGLQISKQDDLTGMLATNNSMVDEVEQMFTEQGDGSDTAVLKEGTLSPTHVGVPHLDCSRDLEPGDEDVASLAQGPPHRRVADAL</sequence>
<dbReference type="Ensembl" id="ENSONIT00000078431.1">
    <property type="protein sequence ID" value="ENSONIP00000060806.1"/>
    <property type="gene ID" value="ENSONIG00000036030.1"/>
</dbReference>
<dbReference type="Pfam" id="PF00665">
    <property type="entry name" value="rve"/>
    <property type="match status" value="1"/>
</dbReference>
<feature type="region of interest" description="Disordered" evidence="2">
    <location>
        <begin position="531"/>
        <end position="553"/>
    </location>
</feature>
<evidence type="ECO:0000313" key="5">
    <source>
        <dbReference type="Proteomes" id="UP000005207"/>
    </source>
</evidence>
<dbReference type="InParanoid" id="A0A669DQQ7"/>
<keyword evidence="5" id="KW-1185">Reference proteome</keyword>
<dbReference type="SUPFAM" id="SSF53098">
    <property type="entry name" value="Ribonuclease H-like"/>
    <property type="match status" value="1"/>
</dbReference>
<dbReference type="Proteomes" id="UP000005207">
    <property type="component" value="Unplaced"/>
</dbReference>
<dbReference type="Gene3D" id="1.10.340.70">
    <property type="match status" value="1"/>
</dbReference>
<dbReference type="GO" id="GO:0003676">
    <property type="term" value="F:nucleic acid binding"/>
    <property type="evidence" value="ECO:0007669"/>
    <property type="project" value="InterPro"/>
</dbReference>
<dbReference type="InterPro" id="IPR050951">
    <property type="entry name" value="Retrovirus_Pol_polyprotein"/>
</dbReference>